<evidence type="ECO:0000313" key="2">
    <source>
        <dbReference type="EMBL" id="NBA12179.1"/>
    </source>
</evidence>
<evidence type="ECO:0000256" key="1">
    <source>
        <dbReference type="SAM" id="Phobius"/>
    </source>
</evidence>
<keyword evidence="1" id="KW-0812">Transmembrane</keyword>
<accession>A0AAJ3DBK6</accession>
<name>A0AAJ3DBK6_WEICO</name>
<reference evidence="2" key="1">
    <citation type="submission" date="2020-01" db="EMBL/GenBank/DDBJ databases">
        <title>First Reported Case and Whole Genome of Weissella confusa in an Equid.</title>
        <authorList>
            <person name="Little S.V."/>
            <person name="Lawhon S.D."/>
        </authorList>
    </citation>
    <scope>NUCLEOTIDE SEQUENCE</scope>
    <source>
        <strain evidence="2">718955</strain>
    </source>
</reference>
<dbReference type="Proteomes" id="UP000719917">
    <property type="component" value="Unassembled WGS sequence"/>
</dbReference>
<dbReference type="RefSeq" id="WP_156696868.1">
    <property type="nucleotide sequence ID" value="NZ_BJZE01000034.1"/>
</dbReference>
<keyword evidence="1" id="KW-0472">Membrane</keyword>
<evidence type="ECO:0000313" key="3">
    <source>
        <dbReference type="Proteomes" id="UP000719917"/>
    </source>
</evidence>
<organism evidence="2 3">
    <name type="scientific">Weissella confusa</name>
    <name type="common">Lactobacillus confusus</name>
    <dbReference type="NCBI Taxonomy" id="1583"/>
    <lineage>
        <taxon>Bacteria</taxon>
        <taxon>Bacillati</taxon>
        <taxon>Bacillota</taxon>
        <taxon>Bacilli</taxon>
        <taxon>Lactobacillales</taxon>
        <taxon>Lactobacillaceae</taxon>
        <taxon>Weissella</taxon>
    </lineage>
</organism>
<feature type="transmembrane region" description="Helical" evidence="1">
    <location>
        <begin position="6"/>
        <end position="23"/>
    </location>
</feature>
<keyword evidence="1" id="KW-1133">Transmembrane helix</keyword>
<dbReference type="EMBL" id="JAAAMQ010000020">
    <property type="protein sequence ID" value="NBA12179.1"/>
    <property type="molecule type" value="Genomic_DNA"/>
</dbReference>
<comment type="caution">
    <text evidence="2">The sequence shown here is derived from an EMBL/GenBank/DDBJ whole genome shotgun (WGS) entry which is preliminary data.</text>
</comment>
<sequence length="52" mass="6012">MLYIALWAAFGGFALMIVAYNLFELIKFVWFKRIGPTIYYLITGDADALPRH</sequence>
<protein>
    <submittedName>
        <fullName evidence="2">Uncharacterized protein</fullName>
    </submittedName>
</protein>
<gene>
    <name evidence="2" type="ORF">GTU77_08135</name>
</gene>
<proteinExistence type="predicted"/>
<dbReference type="AlphaFoldDB" id="A0AAJ3DBK6"/>